<dbReference type="EMBL" id="CYGX02000057">
    <property type="protein sequence ID" value="SIT45457.1"/>
    <property type="molecule type" value="Genomic_DNA"/>
</dbReference>
<keyword evidence="3" id="KW-1185">Reference proteome</keyword>
<protein>
    <submittedName>
        <fullName evidence="2">Uncharacterized protein</fullName>
    </submittedName>
</protein>
<name>A0A1N7SDH5_9BURK</name>
<sequence length="44" mass="4688">MELLHQRAYPISAIAAFVLAMLAIFAVGLLVGAARAARPQPLRV</sequence>
<keyword evidence="1" id="KW-0472">Membrane</keyword>
<keyword evidence="1" id="KW-1133">Transmembrane helix</keyword>
<dbReference type="RefSeq" id="WP_281254264.1">
    <property type="nucleotide sequence ID" value="NZ_CYGX02000057.1"/>
</dbReference>
<proteinExistence type="predicted"/>
<evidence type="ECO:0000313" key="2">
    <source>
        <dbReference type="EMBL" id="SIT45457.1"/>
    </source>
</evidence>
<accession>A0A1N7SDH5</accession>
<evidence type="ECO:0000256" key="1">
    <source>
        <dbReference type="SAM" id="Phobius"/>
    </source>
</evidence>
<organism evidence="2 3">
    <name type="scientific">Paraburkholderia ribeironis</name>
    <dbReference type="NCBI Taxonomy" id="1247936"/>
    <lineage>
        <taxon>Bacteria</taxon>
        <taxon>Pseudomonadati</taxon>
        <taxon>Pseudomonadota</taxon>
        <taxon>Betaproteobacteria</taxon>
        <taxon>Burkholderiales</taxon>
        <taxon>Burkholderiaceae</taxon>
        <taxon>Paraburkholderia</taxon>
    </lineage>
</organism>
<dbReference type="AlphaFoldDB" id="A0A1N7SDH5"/>
<keyword evidence="1" id="KW-0812">Transmembrane</keyword>
<gene>
    <name evidence="2" type="ORF">BN2475_570001</name>
</gene>
<feature type="transmembrane region" description="Helical" evidence="1">
    <location>
        <begin position="12"/>
        <end position="34"/>
    </location>
</feature>
<dbReference type="Proteomes" id="UP000187012">
    <property type="component" value="Unassembled WGS sequence"/>
</dbReference>
<evidence type="ECO:0000313" key="3">
    <source>
        <dbReference type="Proteomes" id="UP000187012"/>
    </source>
</evidence>
<reference evidence="2 3" key="1">
    <citation type="submission" date="2016-12" db="EMBL/GenBank/DDBJ databases">
        <authorList>
            <person name="Song W.-J."/>
            <person name="Kurnit D.M."/>
        </authorList>
    </citation>
    <scope>NUCLEOTIDE SEQUENCE [LARGE SCALE GENOMIC DNA]</scope>
    <source>
        <strain evidence="2 3">STM7296</strain>
    </source>
</reference>